<feature type="domain" description="C2 NT-type" evidence="2">
    <location>
        <begin position="32"/>
        <end position="282"/>
    </location>
</feature>
<dbReference type="OrthoDB" id="3365224at2759"/>
<dbReference type="PROSITE" id="PS51840">
    <property type="entry name" value="C2_NT"/>
    <property type="match status" value="1"/>
</dbReference>
<gene>
    <name evidence="3" type="ORF">BN946_scf184787.g16</name>
</gene>
<feature type="compositionally biased region" description="Low complexity" evidence="1">
    <location>
        <begin position="1"/>
        <end position="18"/>
    </location>
</feature>
<evidence type="ECO:0000313" key="3">
    <source>
        <dbReference type="EMBL" id="CDO77367.1"/>
    </source>
</evidence>
<feature type="compositionally biased region" description="Pro residues" evidence="1">
    <location>
        <begin position="471"/>
        <end position="483"/>
    </location>
</feature>
<dbReference type="EMBL" id="CCBP010000451">
    <property type="protein sequence ID" value="CDO77367.1"/>
    <property type="molecule type" value="Genomic_DNA"/>
</dbReference>
<dbReference type="PANTHER" id="PTHR21456:SF1">
    <property type="entry name" value="C2 NT-TYPE DOMAIN-CONTAINING PROTEIN"/>
    <property type="match status" value="1"/>
</dbReference>
<dbReference type="AlphaFoldDB" id="A0A060SS69"/>
<dbReference type="InterPro" id="IPR039931">
    <property type="entry name" value="EEIG1/2-like"/>
</dbReference>
<dbReference type="Pfam" id="PF10358">
    <property type="entry name" value="NT-C2"/>
    <property type="match status" value="1"/>
</dbReference>
<feature type="compositionally biased region" description="Basic and acidic residues" evidence="1">
    <location>
        <begin position="121"/>
        <end position="133"/>
    </location>
</feature>
<reference evidence="3" key="1">
    <citation type="submission" date="2014-01" db="EMBL/GenBank/DDBJ databases">
        <title>The genome of the white-rot fungus Pycnoporus cinnabarinus: a basidiomycete model with a versatile arsenal for lignocellulosic biomass breakdown.</title>
        <authorList>
            <person name="Levasseur A."/>
            <person name="Lomascolo A."/>
            <person name="Ruiz-Duenas F.J."/>
            <person name="Uzan E."/>
            <person name="Piumi F."/>
            <person name="Kues U."/>
            <person name="Ram A.F.J."/>
            <person name="Murat C."/>
            <person name="Haon M."/>
            <person name="Benoit I."/>
            <person name="Arfi Y."/>
            <person name="Chevret D."/>
            <person name="Drula E."/>
            <person name="Kwon M.J."/>
            <person name="Gouret P."/>
            <person name="Lesage-Meessen L."/>
            <person name="Lombard V."/>
            <person name="Mariette J."/>
            <person name="Noirot C."/>
            <person name="Park J."/>
            <person name="Patyshakuliyeva A."/>
            <person name="Wieneger R.A.B."/>
            <person name="Wosten H.A.B."/>
            <person name="Martin F."/>
            <person name="Coutinho P.M."/>
            <person name="de Vries R."/>
            <person name="Martinez A.T."/>
            <person name="Klopp C."/>
            <person name="Pontarotti P."/>
            <person name="Henrissat B."/>
            <person name="Record E."/>
        </authorList>
    </citation>
    <scope>NUCLEOTIDE SEQUENCE [LARGE SCALE GENOMIC DNA]</scope>
    <source>
        <strain evidence="3">BRFM137</strain>
    </source>
</reference>
<feature type="compositionally biased region" description="Acidic residues" evidence="1">
    <location>
        <begin position="108"/>
        <end position="120"/>
    </location>
</feature>
<feature type="region of interest" description="Disordered" evidence="1">
    <location>
        <begin position="369"/>
        <end position="483"/>
    </location>
</feature>
<dbReference type="OMA" id="EFAVRWK"/>
<name>A0A060SS69_PYCCI</name>
<dbReference type="STRING" id="5643.A0A060SS69"/>
<feature type="region of interest" description="Disordered" evidence="1">
    <location>
        <begin position="1"/>
        <end position="29"/>
    </location>
</feature>
<evidence type="ECO:0000313" key="4">
    <source>
        <dbReference type="Proteomes" id="UP000029665"/>
    </source>
</evidence>
<evidence type="ECO:0000256" key="1">
    <source>
        <dbReference type="SAM" id="MobiDB-lite"/>
    </source>
</evidence>
<sequence>MKQLSTTSASTSSGASSTPPAYHPSHGLRSQLGHLIPKHALFQVHLHIEQLSNLPLMSGEFAVRWKFKNVQSGSGLLSKMKGNRSWSGQSRSKAEQDASGTGTGTGTDDGEMDEQDEVDGDSAREGNTDESSHHGAPRSTAHGHHDPHHTHSPDYAHPPSVPTPLINCHTSSSTSLQLRSEARGVTPWAKLQNYNVRWDHSVNVVVQMDVHRETGDLLPSELKLVVMQRVIPGDPDNPQQPRIGAVYLNLAEYADAGKITRRYLLRQSKTNATLKLSIELEHIGGEKHYKPPPLRKGEILASVSGILSNNGLFNTRFARELDLYVGADRPEEENSFPYADPAGHVHPDQLANSYGLRTTEHLIEALFNPLPSESNDPSPFTYYAPPRPERNDSPHTMDSLDSPVDGRRSIDSSVGSASYVATTSEHSSTTGFEHTATGLAGPTAPEGHRHWWQKLRSKPNTPSRTTFRPTTPAPPPPMPVRQG</sequence>
<feature type="region of interest" description="Disordered" evidence="1">
    <location>
        <begin position="76"/>
        <end position="169"/>
    </location>
</feature>
<comment type="caution">
    <text evidence="3">The sequence shown here is derived from an EMBL/GenBank/DDBJ whole genome shotgun (WGS) entry which is preliminary data.</text>
</comment>
<feature type="compositionally biased region" description="Low complexity" evidence="1">
    <location>
        <begin position="459"/>
        <end position="470"/>
    </location>
</feature>
<organism evidence="3 4">
    <name type="scientific">Pycnoporus cinnabarinus</name>
    <name type="common">Cinnabar-red polypore</name>
    <name type="synonym">Trametes cinnabarina</name>
    <dbReference type="NCBI Taxonomy" id="5643"/>
    <lineage>
        <taxon>Eukaryota</taxon>
        <taxon>Fungi</taxon>
        <taxon>Dikarya</taxon>
        <taxon>Basidiomycota</taxon>
        <taxon>Agaricomycotina</taxon>
        <taxon>Agaricomycetes</taxon>
        <taxon>Polyporales</taxon>
        <taxon>Polyporaceae</taxon>
        <taxon>Trametes</taxon>
    </lineage>
</organism>
<dbReference type="Proteomes" id="UP000029665">
    <property type="component" value="Unassembled WGS sequence"/>
</dbReference>
<dbReference type="PANTHER" id="PTHR21456">
    <property type="entry name" value="FAMILY WITH SEQUENCE SIMILARITY 102"/>
    <property type="match status" value="1"/>
</dbReference>
<evidence type="ECO:0000259" key="2">
    <source>
        <dbReference type="PROSITE" id="PS51840"/>
    </source>
</evidence>
<proteinExistence type="predicted"/>
<feature type="compositionally biased region" description="Polar residues" evidence="1">
    <location>
        <begin position="411"/>
        <end position="432"/>
    </location>
</feature>
<dbReference type="HOGENOM" id="CLU_019140_0_0_1"/>
<dbReference type="InterPro" id="IPR019448">
    <property type="entry name" value="NT-C2"/>
</dbReference>
<keyword evidence="4" id="KW-1185">Reference proteome</keyword>
<accession>A0A060SS69</accession>
<protein>
    <recommendedName>
        <fullName evidence="2">C2 NT-type domain-containing protein</fullName>
    </recommendedName>
</protein>